<dbReference type="InterPro" id="IPR027417">
    <property type="entry name" value="P-loop_NTPase"/>
</dbReference>
<dbReference type="Proteomes" id="UP000289738">
    <property type="component" value="Chromosome A02"/>
</dbReference>
<dbReference type="Pfam" id="PF13207">
    <property type="entry name" value="AAA_17"/>
    <property type="match status" value="1"/>
</dbReference>
<dbReference type="STRING" id="3818.A0A445E919"/>
<gene>
    <name evidence="1" type="ORF">Ahy_A02g006137</name>
</gene>
<proteinExistence type="predicted"/>
<keyword evidence="2" id="KW-1185">Reference proteome</keyword>
<reference evidence="1 2" key="1">
    <citation type="submission" date="2019-01" db="EMBL/GenBank/DDBJ databases">
        <title>Sequencing of cultivated peanut Arachis hypogaea provides insights into genome evolution and oil improvement.</title>
        <authorList>
            <person name="Chen X."/>
        </authorList>
    </citation>
    <scope>NUCLEOTIDE SEQUENCE [LARGE SCALE GENOMIC DNA]</scope>
    <source>
        <strain evidence="2">cv. Fuhuasheng</strain>
        <tissue evidence="1">Leaves</tissue>
    </source>
</reference>
<name>A0A445E919_ARAHY</name>
<dbReference type="SUPFAM" id="SSF52540">
    <property type="entry name" value="P-loop containing nucleoside triphosphate hydrolases"/>
    <property type="match status" value="1"/>
</dbReference>
<organism evidence="1 2">
    <name type="scientific">Arachis hypogaea</name>
    <name type="common">Peanut</name>
    <dbReference type="NCBI Taxonomy" id="3818"/>
    <lineage>
        <taxon>Eukaryota</taxon>
        <taxon>Viridiplantae</taxon>
        <taxon>Streptophyta</taxon>
        <taxon>Embryophyta</taxon>
        <taxon>Tracheophyta</taxon>
        <taxon>Spermatophyta</taxon>
        <taxon>Magnoliopsida</taxon>
        <taxon>eudicotyledons</taxon>
        <taxon>Gunneridae</taxon>
        <taxon>Pentapetalae</taxon>
        <taxon>rosids</taxon>
        <taxon>fabids</taxon>
        <taxon>Fabales</taxon>
        <taxon>Fabaceae</taxon>
        <taxon>Papilionoideae</taxon>
        <taxon>50 kb inversion clade</taxon>
        <taxon>dalbergioids sensu lato</taxon>
        <taxon>Dalbergieae</taxon>
        <taxon>Pterocarpus clade</taxon>
        <taxon>Arachis</taxon>
    </lineage>
</organism>
<sequence>MAFLVTTKIEQHLRIYIILSSFNSFDLQTGIEPAFVLYFDCSVEEMERRLLNRNQAREDDKIETIKKQFKIFLDYFYPPKF</sequence>
<evidence type="ECO:0000313" key="1">
    <source>
        <dbReference type="EMBL" id="RYR71927.1"/>
    </source>
</evidence>
<dbReference type="AlphaFoldDB" id="A0A445E919"/>
<accession>A0A445E919</accession>
<evidence type="ECO:0000313" key="2">
    <source>
        <dbReference type="Proteomes" id="UP000289738"/>
    </source>
</evidence>
<dbReference type="Gene3D" id="3.40.50.300">
    <property type="entry name" value="P-loop containing nucleotide triphosphate hydrolases"/>
    <property type="match status" value="1"/>
</dbReference>
<dbReference type="EMBL" id="SDMP01000002">
    <property type="protein sequence ID" value="RYR71927.1"/>
    <property type="molecule type" value="Genomic_DNA"/>
</dbReference>
<protein>
    <submittedName>
        <fullName evidence="1">Uncharacterized protein</fullName>
    </submittedName>
</protein>
<comment type="caution">
    <text evidence="1">The sequence shown here is derived from an EMBL/GenBank/DDBJ whole genome shotgun (WGS) entry which is preliminary data.</text>
</comment>